<dbReference type="SUPFAM" id="SSF54523">
    <property type="entry name" value="Pili subunits"/>
    <property type="match status" value="1"/>
</dbReference>
<gene>
    <name evidence="2" type="ORF">EP073_01215</name>
</gene>
<keyword evidence="1" id="KW-0472">Membrane</keyword>
<dbReference type="Gene3D" id="3.30.700.10">
    <property type="entry name" value="Glycoprotein, Type 4 Pilin"/>
    <property type="match status" value="1"/>
</dbReference>
<reference evidence="2 3" key="1">
    <citation type="submission" date="2019-01" db="EMBL/GenBank/DDBJ databases">
        <title>Geovibrio thiophilus DSM 11263, complete genome.</title>
        <authorList>
            <person name="Spring S."/>
            <person name="Bunk B."/>
            <person name="Sproer C."/>
        </authorList>
    </citation>
    <scope>NUCLEOTIDE SEQUENCE [LARGE SCALE GENOMIC DNA]</scope>
    <source>
        <strain evidence="2 3">DSM 11263</strain>
    </source>
</reference>
<dbReference type="NCBIfam" id="TIGR02532">
    <property type="entry name" value="IV_pilin_GFxxxE"/>
    <property type="match status" value="1"/>
</dbReference>
<accession>A0A3R6AWE4</accession>
<sequence>MMNKKGLTAIELMAVMTIMGIVLTIAVINYRNLMVKANVESDTRRILTMVTSARQYSFTRKVQLHVAVDGKTVRIETEDGNLYEGLSFTGSTDFETEDDITFVSGFVTVTGTITSGGGSRAEYDCILFETNRIKAGRFVNGACDAR</sequence>
<dbReference type="Proteomes" id="UP000287502">
    <property type="component" value="Chromosome"/>
</dbReference>
<feature type="transmembrane region" description="Helical" evidence="1">
    <location>
        <begin position="6"/>
        <end position="28"/>
    </location>
</feature>
<name>A0A3R6AWE4_9BACT</name>
<protein>
    <submittedName>
        <fullName evidence="2">Type II secretion system protein</fullName>
    </submittedName>
</protein>
<proteinExistence type="predicted"/>
<dbReference type="KEGG" id="gtl:EP073_01215"/>
<evidence type="ECO:0000313" key="3">
    <source>
        <dbReference type="Proteomes" id="UP000287502"/>
    </source>
</evidence>
<dbReference type="InterPro" id="IPR012902">
    <property type="entry name" value="N_methyl_site"/>
</dbReference>
<dbReference type="InterPro" id="IPR045584">
    <property type="entry name" value="Pilin-like"/>
</dbReference>
<keyword evidence="1" id="KW-0812">Transmembrane</keyword>
<organism evidence="2 3">
    <name type="scientific">Geovibrio thiophilus</name>
    <dbReference type="NCBI Taxonomy" id="139438"/>
    <lineage>
        <taxon>Bacteria</taxon>
        <taxon>Pseudomonadati</taxon>
        <taxon>Deferribacterota</taxon>
        <taxon>Deferribacteres</taxon>
        <taxon>Deferribacterales</taxon>
        <taxon>Geovibrionaceae</taxon>
        <taxon>Geovibrio</taxon>
    </lineage>
</organism>
<evidence type="ECO:0000313" key="2">
    <source>
        <dbReference type="EMBL" id="QAR32069.1"/>
    </source>
</evidence>
<evidence type="ECO:0000256" key="1">
    <source>
        <dbReference type="SAM" id="Phobius"/>
    </source>
</evidence>
<keyword evidence="3" id="KW-1185">Reference proteome</keyword>
<dbReference type="EMBL" id="CP035108">
    <property type="protein sequence ID" value="QAR32069.1"/>
    <property type="molecule type" value="Genomic_DNA"/>
</dbReference>
<keyword evidence="1" id="KW-1133">Transmembrane helix</keyword>
<dbReference type="RefSeq" id="WP_128465356.1">
    <property type="nucleotide sequence ID" value="NZ_CP035108.1"/>
</dbReference>
<dbReference type="OrthoDB" id="9795612at2"/>
<dbReference type="AlphaFoldDB" id="A0A3R6AWE4"/>